<dbReference type="PRINTS" id="PR00723">
    <property type="entry name" value="SUBTILISIN"/>
</dbReference>
<evidence type="ECO:0000313" key="16">
    <source>
        <dbReference type="Proteomes" id="UP000030645"/>
    </source>
</evidence>
<dbReference type="Proteomes" id="UP000030645">
    <property type="component" value="Unassembled WGS sequence"/>
</dbReference>
<evidence type="ECO:0000256" key="9">
    <source>
        <dbReference type="ARBA" id="ARBA00022825"/>
    </source>
</evidence>
<evidence type="ECO:0000256" key="1">
    <source>
        <dbReference type="ARBA" id="ARBA00002076"/>
    </source>
</evidence>
<evidence type="ECO:0000256" key="4">
    <source>
        <dbReference type="ARBA" id="ARBA00022523"/>
    </source>
</evidence>
<dbReference type="InterPro" id="IPR036852">
    <property type="entry name" value="Peptidase_S8/S53_dom_sf"/>
</dbReference>
<dbReference type="InterPro" id="IPR022398">
    <property type="entry name" value="Peptidase_S8_His-AS"/>
</dbReference>
<keyword evidence="6 11" id="KW-0645">Protease</keyword>
<keyword evidence="16" id="KW-1185">Reference proteome</keyword>
<dbReference type="Pfam" id="PF17766">
    <property type="entry name" value="fn3_6"/>
    <property type="match status" value="1"/>
</dbReference>
<dbReference type="GO" id="GO:0004252">
    <property type="term" value="F:serine-type endopeptidase activity"/>
    <property type="evidence" value="ECO:0007669"/>
    <property type="project" value="UniProtKB-UniRule"/>
</dbReference>
<feature type="active site" description="Charge relay system" evidence="10 11">
    <location>
        <position position="450"/>
    </location>
</feature>
<dbReference type="PANTHER" id="PTHR10795">
    <property type="entry name" value="PROPROTEIN CONVERTASE SUBTILISIN/KEXIN"/>
    <property type="match status" value="1"/>
</dbReference>
<dbReference type="Gene3D" id="3.40.50.200">
    <property type="entry name" value="Peptidase S8/S53 domain"/>
    <property type="match status" value="1"/>
</dbReference>
<name>W9RMM1_9ROSA</name>
<dbReference type="GO" id="GO:0006508">
    <property type="term" value="P:proteolysis"/>
    <property type="evidence" value="ECO:0007669"/>
    <property type="project" value="UniProtKB-KW"/>
</dbReference>
<feature type="active site" description="Charge relay system" evidence="10 11">
    <location>
        <position position="115"/>
    </location>
</feature>
<dbReference type="PROSITE" id="PS00138">
    <property type="entry name" value="SUBTILASE_SER"/>
    <property type="match status" value="1"/>
</dbReference>
<dbReference type="SUPFAM" id="SSF52743">
    <property type="entry name" value="Subtilisin-like"/>
    <property type="match status" value="1"/>
</dbReference>
<evidence type="ECO:0000313" key="15">
    <source>
        <dbReference type="EMBL" id="EXB60669.1"/>
    </source>
</evidence>
<evidence type="ECO:0000256" key="5">
    <source>
        <dbReference type="ARBA" id="ARBA00022525"/>
    </source>
</evidence>
<sequence length="669" mass="70707">MAFILSTWELPLQPMVLYFEMTMLNFSTLCLEDSNSSSDGYDTIIGILDTGIWPESTSFNDNGIGQIPPRWNGTCTEGHDFNSSNCNRKLIGARFYGGDDSDSDEDQTARDKVGHGTHVASTAAGSTVTGASYYGLAAGTAKGGSPRSRIAMYRVCTEDGCLGSAILAAFDDAISDKVDVLSLSLGSPAVFRPDLDNDPIAIGAFHAVEKGITVVCSAGNDGPSPATVSNAVPWILTVAATTIDRDFESDVVLGGGKVVKGGGINFSPLQNSPVYPLVHAKSTKKSDADDNSASNCQGDSLEENAVKGKIVVCERTDGYSVYDKRDTVKSLGGLGVVIVDDESRAVAENYKSFPATVISSKDAADILSYMNSTSNPVATILPTATMTDYKPAPAVAYFSSRGPSYVSPNILKPDIAAPGVNILAAWIGNSAEDANEGKEPSLFNVISGTSMACPHVSGVVATVKSEHSEWSPSAIKSAIMTTASQTNNLKAPITTESGSAATAYDYGAGEITTEGPLQPGLVYETTVIDYLNFLCYIGFNTSKIKVISRTVPSGFACPDNPSSEEISNINYPSIAISNFMGTTSRNISRTVTYVGGDGETVFTATVEAPSGLDVKVIPDKLRFTKNNQKLSYQAIFSRSSKSNKASFGTILWTNGKYKVHIPFVLNNES</sequence>
<protein>
    <submittedName>
        <fullName evidence="15">Subtilisin-like protease</fullName>
    </submittedName>
</protein>
<keyword evidence="4" id="KW-0052">Apoplast</keyword>
<evidence type="ECO:0000256" key="11">
    <source>
        <dbReference type="PROSITE-ProRule" id="PRU01240"/>
    </source>
</evidence>
<keyword evidence="9 11" id="KW-0720">Serine protease</keyword>
<dbReference type="InterPro" id="IPR045051">
    <property type="entry name" value="SBT"/>
</dbReference>
<dbReference type="Gene3D" id="3.50.30.30">
    <property type="match status" value="1"/>
</dbReference>
<comment type="similarity">
    <text evidence="3 11">Belongs to the peptidase S8 family.</text>
</comment>
<dbReference type="eggNOG" id="ENOG502QUSK">
    <property type="taxonomic scope" value="Eukaryota"/>
</dbReference>
<dbReference type="FunFam" id="3.40.50.200:FF:000006">
    <property type="entry name" value="Subtilisin-like protease SBT1.5"/>
    <property type="match status" value="1"/>
</dbReference>
<dbReference type="PROSITE" id="PS00137">
    <property type="entry name" value="SUBTILASE_HIS"/>
    <property type="match status" value="1"/>
</dbReference>
<evidence type="ECO:0000256" key="6">
    <source>
        <dbReference type="ARBA" id="ARBA00022670"/>
    </source>
</evidence>
<comment type="subcellular location">
    <subcellularLocation>
        <location evidence="2">Secreted</location>
        <location evidence="2">Extracellular space</location>
        <location evidence="2">Apoplast</location>
    </subcellularLocation>
</comment>
<dbReference type="GO" id="GO:0009610">
    <property type="term" value="P:response to symbiotic fungus"/>
    <property type="evidence" value="ECO:0007669"/>
    <property type="project" value="UniProtKB-ARBA"/>
</dbReference>
<feature type="active site" description="Charge relay system" evidence="10 11">
    <location>
        <position position="49"/>
    </location>
</feature>
<keyword evidence="7" id="KW-0732">Signal</keyword>
<dbReference type="InterPro" id="IPR000209">
    <property type="entry name" value="Peptidase_S8/S53_dom"/>
</dbReference>
<dbReference type="MEROPS" id="S08.A22"/>
<comment type="function">
    <text evidence="1">Required for arbuscular mycorrhiza (AM) development during AM symbiosis with AM fungi (e.g. Glomeromycota intraradices).</text>
</comment>
<evidence type="ECO:0000259" key="13">
    <source>
        <dbReference type="Pfam" id="PF02225"/>
    </source>
</evidence>
<dbReference type="Gene3D" id="2.60.40.2310">
    <property type="match status" value="1"/>
</dbReference>
<dbReference type="InterPro" id="IPR034197">
    <property type="entry name" value="Peptidases_S8_3"/>
</dbReference>
<dbReference type="FunFam" id="3.50.30.30:FF:000005">
    <property type="entry name" value="subtilisin-like protease SBT1.5"/>
    <property type="match status" value="1"/>
</dbReference>
<dbReference type="EMBL" id="KE344398">
    <property type="protein sequence ID" value="EXB60669.1"/>
    <property type="molecule type" value="Genomic_DNA"/>
</dbReference>
<dbReference type="GO" id="GO:0009609">
    <property type="term" value="P:response to symbiotic bacterium"/>
    <property type="evidence" value="ECO:0007669"/>
    <property type="project" value="UniProtKB-ARBA"/>
</dbReference>
<feature type="domain" description="Peptidase S8/S53" evidence="12">
    <location>
        <begin position="42"/>
        <end position="509"/>
    </location>
</feature>
<evidence type="ECO:0000256" key="3">
    <source>
        <dbReference type="ARBA" id="ARBA00011073"/>
    </source>
</evidence>
<organism evidence="15 16">
    <name type="scientific">Morus notabilis</name>
    <dbReference type="NCBI Taxonomy" id="981085"/>
    <lineage>
        <taxon>Eukaryota</taxon>
        <taxon>Viridiplantae</taxon>
        <taxon>Streptophyta</taxon>
        <taxon>Embryophyta</taxon>
        <taxon>Tracheophyta</taxon>
        <taxon>Spermatophyta</taxon>
        <taxon>Magnoliopsida</taxon>
        <taxon>eudicotyledons</taxon>
        <taxon>Gunneridae</taxon>
        <taxon>Pentapetalae</taxon>
        <taxon>rosids</taxon>
        <taxon>fabids</taxon>
        <taxon>Rosales</taxon>
        <taxon>Moraceae</taxon>
        <taxon>Moreae</taxon>
        <taxon>Morus</taxon>
    </lineage>
</organism>
<evidence type="ECO:0000256" key="7">
    <source>
        <dbReference type="ARBA" id="ARBA00022729"/>
    </source>
</evidence>
<reference evidence="16" key="1">
    <citation type="submission" date="2013-01" db="EMBL/GenBank/DDBJ databases">
        <title>Draft Genome Sequence of a Mulberry Tree, Morus notabilis C.K. Schneid.</title>
        <authorList>
            <person name="He N."/>
            <person name="Zhao S."/>
        </authorList>
    </citation>
    <scope>NUCLEOTIDE SEQUENCE</scope>
</reference>
<dbReference type="GO" id="GO:0048046">
    <property type="term" value="C:apoplast"/>
    <property type="evidence" value="ECO:0007669"/>
    <property type="project" value="UniProtKB-SubCell"/>
</dbReference>
<dbReference type="CDD" id="cd02120">
    <property type="entry name" value="PA_subtilisin_like"/>
    <property type="match status" value="1"/>
</dbReference>
<evidence type="ECO:0000259" key="14">
    <source>
        <dbReference type="Pfam" id="PF17766"/>
    </source>
</evidence>
<feature type="domain" description="Subtilisin-like protease fibronectin type-III" evidence="14">
    <location>
        <begin position="568"/>
        <end position="664"/>
    </location>
</feature>
<dbReference type="PROSITE" id="PS51892">
    <property type="entry name" value="SUBTILASE"/>
    <property type="match status" value="1"/>
</dbReference>
<evidence type="ECO:0000256" key="2">
    <source>
        <dbReference type="ARBA" id="ARBA00004271"/>
    </source>
</evidence>
<dbReference type="InterPro" id="IPR015500">
    <property type="entry name" value="Peptidase_S8_subtilisin-rel"/>
</dbReference>
<keyword evidence="8 11" id="KW-0378">Hydrolase</keyword>
<evidence type="ECO:0000256" key="8">
    <source>
        <dbReference type="ARBA" id="ARBA00022801"/>
    </source>
</evidence>
<accession>W9RMM1</accession>
<gene>
    <name evidence="15" type="ORF">L484_016023</name>
</gene>
<proteinExistence type="inferred from homology"/>
<evidence type="ECO:0000256" key="10">
    <source>
        <dbReference type="PIRSR" id="PIRSR615500-1"/>
    </source>
</evidence>
<dbReference type="Pfam" id="PF02225">
    <property type="entry name" value="PA"/>
    <property type="match status" value="1"/>
</dbReference>
<dbReference type="InterPro" id="IPR003137">
    <property type="entry name" value="PA_domain"/>
</dbReference>
<dbReference type="InterPro" id="IPR041469">
    <property type="entry name" value="Subtilisin-like_FN3"/>
</dbReference>
<keyword evidence="5" id="KW-0964">Secreted</keyword>
<evidence type="ECO:0000259" key="12">
    <source>
        <dbReference type="Pfam" id="PF00082"/>
    </source>
</evidence>
<dbReference type="InterPro" id="IPR023828">
    <property type="entry name" value="Peptidase_S8_Ser-AS"/>
</dbReference>
<dbReference type="AlphaFoldDB" id="W9RMM1"/>
<dbReference type="CDD" id="cd04852">
    <property type="entry name" value="Peptidases_S8_3"/>
    <property type="match status" value="1"/>
</dbReference>
<feature type="domain" description="PA" evidence="13">
    <location>
        <begin position="275"/>
        <end position="366"/>
    </location>
</feature>
<dbReference type="Pfam" id="PF00082">
    <property type="entry name" value="Peptidase_S8"/>
    <property type="match status" value="1"/>
</dbReference>